<accession>A0A434ADK3</accession>
<dbReference type="InterPro" id="IPR036388">
    <property type="entry name" value="WH-like_DNA-bd_sf"/>
</dbReference>
<dbReference type="PANTHER" id="PTHR33204">
    <property type="entry name" value="TRANSCRIPTIONAL REGULATOR, MARR FAMILY"/>
    <property type="match status" value="1"/>
</dbReference>
<comment type="caution">
    <text evidence="5">The sequence shown here is derived from an EMBL/GenBank/DDBJ whole genome shotgun (WGS) entry which is preliminary data.</text>
</comment>
<dbReference type="OrthoDB" id="9797599at2"/>
<dbReference type="RefSeq" id="WP_127336749.1">
    <property type="nucleotide sequence ID" value="NZ_QWDM01000001.1"/>
</dbReference>
<dbReference type="PANTHER" id="PTHR33204:SF18">
    <property type="entry name" value="TRANSCRIPTIONAL REGULATORY PROTEIN"/>
    <property type="match status" value="1"/>
</dbReference>
<dbReference type="Pfam" id="PF01638">
    <property type="entry name" value="HxlR"/>
    <property type="match status" value="1"/>
</dbReference>
<evidence type="ECO:0000256" key="1">
    <source>
        <dbReference type="ARBA" id="ARBA00023015"/>
    </source>
</evidence>
<dbReference type="EMBL" id="QWDM01000001">
    <property type="protein sequence ID" value="RUT72445.1"/>
    <property type="molecule type" value="Genomic_DNA"/>
</dbReference>
<organism evidence="5 6">
    <name type="scientific">Flavobacterium cupreum</name>
    <dbReference type="NCBI Taxonomy" id="2133766"/>
    <lineage>
        <taxon>Bacteria</taxon>
        <taxon>Pseudomonadati</taxon>
        <taxon>Bacteroidota</taxon>
        <taxon>Flavobacteriia</taxon>
        <taxon>Flavobacteriales</taxon>
        <taxon>Flavobacteriaceae</taxon>
        <taxon>Flavobacterium</taxon>
    </lineage>
</organism>
<dbReference type="Gene3D" id="1.10.10.10">
    <property type="entry name" value="Winged helix-like DNA-binding domain superfamily/Winged helix DNA-binding domain"/>
    <property type="match status" value="1"/>
</dbReference>
<dbReference type="InterPro" id="IPR036390">
    <property type="entry name" value="WH_DNA-bd_sf"/>
</dbReference>
<feature type="domain" description="HTH hxlR-type" evidence="4">
    <location>
        <begin position="31"/>
        <end position="129"/>
    </location>
</feature>
<dbReference type="AlphaFoldDB" id="A0A434ADK3"/>
<reference evidence="6" key="1">
    <citation type="journal article" date="2019" name="Syst. Appl. Microbiol.">
        <title>Flavobacterium circumlabens sp. nov. and Flavobacterium cupreum sp. nov., two psychrotrophic species isolated from Antarctic environmental samples.</title>
        <authorList>
            <person name="Kralova S."/>
            <person name="Busse H.-J."/>
            <person name="Svec P."/>
            <person name="Maslanova I."/>
            <person name="Stankova E."/>
            <person name="Bartak M."/>
            <person name="Sedlacek I."/>
        </authorList>
    </citation>
    <scope>NUCLEOTIDE SEQUENCE [LARGE SCALE GENOMIC DNA]</scope>
    <source>
        <strain evidence="6">CCM 8825</strain>
    </source>
</reference>
<name>A0A434ADK3_9FLAO</name>
<proteinExistence type="predicted"/>
<keyword evidence="2" id="KW-0238">DNA-binding</keyword>
<keyword evidence="3" id="KW-0804">Transcription</keyword>
<dbReference type="SUPFAM" id="SSF46785">
    <property type="entry name" value="Winged helix' DNA-binding domain"/>
    <property type="match status" value="1"/>
</dbReference>
<dbReference type="PROSITE" id="PS51118">
    <property type="entry name" value="HTH_HXLR"/>
    <property type="match status" value="1"/>
</dbReference>
<dbReference type="Proteomes" id="UP000288102">
    <property type="component" value="Unassembled WGS sequence"/>
</dbReference>
<dbReference type="GO" id="GO:0003677">
    <property type="term" value="F:DNA binding"/>
    <property type="evidence" value="ECO:0007669"/>
    <property type="project" value="UniProtKB-KW"/>
</dbReference>
<evidence type="ECO:0000313" key="6">
    <source>
        <dbReference type="Proteomes" id="UP000288102"/>
    </source>
</evidence>
<evidence type="ECO:0000256" key="3">
    <source>
        <dbReference type="ARBA" id="ARBA00023163"/>
    </source>
</evidence>
<dbReference type="InterPro" id="IPR002577">
    <property type="entry name" value="HTH_HxlR"/>
</dbReference>
<sequence>MDKRMNGEKKNENFQNLQKALTENSFEGHFCSLYVFYTIMGNKWTLMIMGSLINGTKRNSDLQREVEGISPKMLNQTLKLLIKHKMVDKKVYPEVPPKVEYWLTEFGKSTADPLMALLNWTVEWQDELKEFH</sequence>
<protein>
    <submittedName>
        <fullName evidence="5">Transcriptional regulator</fullName>
    </submittedName>
</protein>
<keyword evidence="1" id="KW-0805">Transcription regulation</keyword>
<keyword evidence="6" id="KW-1185">Reference proteome</keyword>
<evidence type="ECO:0000259" key="4">
    <source>
        <dbReference type="PROSITE" id="PS51118"/>
    </source>
</evidence>
<gene>
    <name evidence="5" type="ORF">D0817_02235</name>
</gene>
<evidence type="ECO:0000256" key="2">
    <source>
        <dbReference type="ARBA" id="ARBA00023125"/>
    </source>
</evidence>
<evidence type="ECO:0000313" key="5">
    <source>
        <dbReference type="EMBL" id="RUT72445.1"/>
    </source>
</evidence>